<dbReference type="PROSITE" id="PS51257">
    <property type="entry name" value="PROKAR_LIPOPROTEIN"/>
    <property type="match status" value="1"/>
</dbReference>
<evidence type="ECO:0008006" key="4">
    <source>
        <dbReference type="Google" id="ProtNLM"/>
    </source>
</evidence>
<proteinExistence type="predicted"/>
<sequence>MKQILLPLVGIVLAGCQTQPYYQEAQRCVVIPEGYVLSDVQYDGKTAYWLEVCPDAKTLDAVATPTGGSSGSTPHSGTKSEPKMVIERSVTRPGFADASQVEIPVVGNRKASVVAGGITIFEDGSVQMPRMGVVE</sequence>
<accession>A0ABQ1QG49</accession>
<keyword evidence="3" id="KW-1185">Reference proteome</keyword>
<gene>
    <name evidence="2" type="ORF">GCM10011358_06730</name>
</gene>
<protein>
    <recommendedName>
        <fullName evidence="4">Lipoprotein</fullName>
    </recommendedName>
</protein>
<dbReference type="RefSeq" id="WP_188526183.1">
    <property type="nucleotide sequence ID" value="NZ_BMGI01000001.1"/>
</dbReference>
<evidence type="ECO:0000256" key="1">
    <source>
        <dbReference type="SAM" id="MobiDB-lite"/>
    </source>
</evidence>
<feature type="compositionally biased region" description="Low complexity" evidence="1">
    <location>
        <begin position="64"/>
        <end position="77"/>
    </location>
</feature>
<evidence type="ECO:0000313" key="2">
    <source>
        <dbReference type="EMBL" id="GGD24923.1"/>
    </source>
</evidence>
<feature type="region of interest" description="Disordered" evidence="1">
    <location>
        <begin position="63"/>
        <end position="83"/>
    </location>
</feature>
<reference evidence="3" key="1">
    <citation type="journal article" date="2019" name="Int. J. Syst. Evol. Microbiol.">
        <title>The Global Catalogue of Microorganisms (GCM) 10K type strain sequencing project: providing services to taxonomists for standard genome sequencing and annotation.</title>
        <authorList>
            <consortium name="The Broad Institute Genomics Platform"/>
            <consortium name="The Broad Institute Genome Sequencing Center for Infectious Disease"/>
            <person name="Wu L."/>
            <person name="Ma J."/>
        </authorList>
    </citation>
    <scope>NUCLEOTIDE SEQUENCE [LARGE SCALE GENOMIC DNA]</scope>
    <source>
        <strain evidence="3">CGMCC 1.12922</strain>
    </source>
</reference>
<organism evidence="2 3">
    <name type="scientific">Sinisalibacter lacisalsi</name>
    <dbReference type="NCBI Taxonomy" id="1526570"/>
    <lineage>
        <taxon>Bacteria</taxon>
        <taxon>Pseudomonadati</taxon>
        <taxon>Pseudomonadota</taxon>
        <taxon>Alphaproteobacteria</taxon>
        <taxon>Rhodobacterales</taxon>
        <taxon>Roseobacteraceae</taxon>
        <taxon>Sinisalibacter</taxon>
    </lineage>
</organism>
<dbReference type="EMBL" id="BMGI01000001">
    <property type="protein sequence ID" value="GGD24923.1"/>
    <property type="molecule type" value="Genomic_DNA"/>
</dbReference>
<dbReference type="Proteomes" id="UP000617355">
    <property type="component" value="Unassembled WGS sequence"/>
</dbReference>
<name>A0ABQ1QG49_9RHOB</name>
<comment type="caution">
    <text evidence="2">The sequence shown here is derived from an EMBL/GenBank/DDBJ whole genome shotgun (WGS) entry which is preliminary data.</text>
</comment>
<evidence type="ECO:0000313" key="3">
    <source>
        <dbReference type="Proteomes" id="UP000617355"/>
    </source>
</evidence>